<name>A0ABN9ERU9_9NEOB</name>
<dbReference type="EMBL" id="CATNWA010015734">
    <property type="protein sequence ID" value="CAI9586237.1"/>
    <property type="molecule type" value="Genomic_DNA"/>
</dbReference>
<reference evidence="1" key="1">
    <citation type="submission" date="2023-05" db="EMBL/GenBank/DDBJ databases">
        <authorList>
            <person name="Stuckert A."/>
        </authorList>
    </citation>
    <scope>NUCLEOTIDE SEQUENCE</scope>
</reference>
<proteinExistence type="predicted"/>
<sequence length="41" mass="4558">MTRDCGHSTGALGSRYSNLTGRLGDRKRKLSFLPPIVFCDM</sequence>
<organism evidence="1 2">
    <name type="scientific">Staurois parvus</name>
    <dbReference type="NCBI Taxonomy" id="386267"/>
    <lineage>
        <taxon>Eukaryota</taxon>
        <taxon>Metazoa</taxon>
        <taxon>Chordata</taxon>
        <taxon>Craniata</taxon>
        <taxon>Vertebrata</taxon>
        <taxon>Euteleostomi</taxon>
        <taxon>Amphibia</taxon>
        <taxon>Batrachia</taxon>
        <taxon>Anura</taxon>
        <taxon>Neobatrachia</taxon>
        <taxon>Ranoidea</taxon>
        <taxon>Ranidae</taxon>
        <taxon>Staurois</taxon>
    </lineage>
</organism>
<accession>A0ABN9ERU9</accession>
<protein>
    <submittedName>
        <fullName evidence="1">Uncharacterized protein</fullName>
    </submittedName>
</protein>
<evidence type="ECO:0000313" key="1">
    <source>
        <dbReference type="EMBL" id="CAI9586237.1"/>
    </source>
</evidence>
<gene>
    <name evidence="1" type="ORF">SPARVUS_LOCUS10338620</name>
</gene>
<comment type="caution">
    <text evidence="1">The sequence shown here is derived from an EMBL/GenBank/DDBJ whole genome shotgun (WGS) entry which is preliminary data.</text>
</comment>
<dbReference type="Proteomes" id="UP001162483">
    <property type="component" value="Unassembled WGS sequence"/>
</dbReference>
<keyword evidence="2" id="KW-1185">Reference proteome</keyword>
<evidence type="ECO:0000313" key="2">
    <source>
        <dbReference type="Proteomes" id="UP001162483"/>
    </source>
</evidence>